<evidence type="ECO:0000256" key="5">
    <source>
        <dbReference type="ARBA" id="ARBA00023187"/>
    </source>
</evidence>
<dbReference type="EMBL" id="MU003692">
    <property type="protein sequence ID" value="KAF2816749.1"/>
    <property type="molecule type" value="Genomic_DNA"/>
</dbReference>
<dbReference type="GO" id="GO:0071013">
    <property type="term" value="C:catalytic step 2 spliceosome"/>
    <property type="evidence" value="ECO:0007669"/>
    <property type="project" value="TreeGrafter"/>
</dbReference>
<evidence type="ECO:0000256" key="3">
    <source>
        <dbReference type="ARBA" id="ARBA00022664"/>
    </source>
</evidence>
<gene>
    <name evidence="8 10" type="ORF">BDZ99DRAFT_456566</name>
</gene>
<keyword evidence="5" id="KW-0508">mRNA splicing</keyword>
<dbReference type="GO" id="GO:0000974">
    <property type="term" value="C:Prp19 complex"/>
    <property type="evidence" value="ECO:0007669"/>
    <property type="project" value="TreeGrafter"/>
</dbReference>
<comment type="subcellular location">
    <subcellularLocation>
        <location evidence="1">Nucleus</location>
    </subcellularLocation>
</comment>
<reference evidence="10" key="2">
    <citation type="submission" date="2020-04" db="EMBL/GenBank/DDBJ databases">
        <authorList>
            <consortium name="NCBI Genome Project"/>
        </authorList>
    </citation>
    <scope>NUCLEOTIDE SEQUENCE</scope>
    <source>
        <strain evidence="10">CBS 304.34</strain>
    </source>
</reference>
<comment type="similarity">
    <text evidence="2">Belongs to the SPF27 family.</text>
</comment>
<organism evidence="8">
    <name type="scientific">Mytilinidion resinicola</name>
    <dbReference type="NCBI Taxonomy" id="574789"/>
    <lineage>
        <taxon>Eukaryota</taxon>
        <taxon>Fungi</taxon>
        <taxon>Dikarya</taxon>
        <taxon>Ascomycota</taxon>
        <taxon>Pezizomycotina</taxon>
        <taxon>Dothideomycetes</taxon>
        <taxon>Pleosporomycetidae</taxon>
        <taxon>Mytilinidiales</taxon>
        <taxon>Mytilinidiaceae</taxon>
        <taxon>Mytilinidion</taxon>
    </lineage>
</organism>
<dbReference type="GO" id="GO:0006397">
    <property type="term" value="P:mRNA processing"/>
    <property type="evidence" value="ECO:0007669"/>
    <property type="project" value="UniProtKB-KW"/>
</dbReference>
<dbReference type="GO" id="GO:0008380">
    <property type="term" value="P:RNA splicing"/>
    <property type="evidence" value="ECO:0007669"/>
    <property type="project" value="UniProtKB-KW"/>
</dbReference>
<accession>A0A6A6Z7N8</accession>
<evidence type="ECO:0000313" key="9">
    <source>
        <dbReference type="Proteomes" id="UP000504636"/>
    </source>
</evidence>
<keyword evidence="3" id="KW-0507">mRNA processing</keyword>
<evidence type="ECO:0000256" key="2">
    <source>
        <dbReference type="ARBA" id="ARBA00010788"/>
    </source>
</evidence>
<dbReference type="GO" id="GO:0071011">
    <property type="term" value="C:precatalytic spliceosome"/>
    <property type="evidence" value="ECO:0007669"/>
    <property type="project" value="TreeGrafter"/>
</dbReference>
<dbReference type="OrthoDB" id="205794at2759"/>
<keyword evidence="7" id="KW-0175">Coiled coil</keyword>
<evidence type="ECO:0008006" key="11">
    <source>
        <dbReference type="Google" id="ProtNLM"/>
    </source>
</evidence>
<evidence type="ECO:0000256" key="4">
    <source>
        <dbReference type="ARBA" id="ARBA00022728"/>
    </source>
</evidence>
<feature type="coiled-coil region" evidence="7">
    <location>
        <begin position="141"/>
        <end position="168"/>
    </location>
</feature>
<dbReference type="AlphaFoldDB" id="A0A6A6Z7N8"/>
<dbReference type="Pfam" id="PF05700">
    <property type="entry name" value="BCAS2"/>
    <property type="match status" value="1"/>
</dbReference>
<dbReference type="RefSeq" id="XP_033583713.1">
    <property type="nucleotide sequence ID" value="XM_033718486.1"/>
</dbReference>
<keyword evidence="4" id="KW-0747">Spliceosome</keyword>
<dbReference type="InterPro" id="IPR008409">
    <property type="entry name" value="SPF27"/>
</dbReference>
<dbReference type="PANTHER" id="PTHR13296">
    <property type="entry name" value="BCAS2 PROTEIN"/>
    <property type="match status" value="1"/>
</dbReference>
<proteinExistence type="inferred from homology"/>
<protein>
    <recommendedName>
        <fullName evidence="11">BCAS2 family protein</fullName>
    </recommendedName>
</protein>
<evidence type="ECO:0000313" key="8">
    <source>
        <dbReference type="EMBL" id="KAF2816749.1"/>
    </source>
</evidence>
<evidence type="ECO:0000256" key="1">
    <source>
        <dbReference type="ARBA" id="ARBA00004123"/>
    </source>
</evidence>
<reference evidence="10" key="3">
    <citation type="submission" date="2025-04" db="UniProtKB">
        <authorList>
            <consortium name="RefSeq"/>
        </authorList>
    </citation>
    <scope>IDENTIFICATION</scope>
    <source>
        <strain evidence="10">CBS 304.34</strain>
    </source>
</reference>
<dbReference type="PANTHER" id="PTHR13296:SF0">
    <property type="entry name" value="PRE-MRNA-SPLICING FACTOR SPF27"/>
    <property type="match status" value="1"/>
</dbReference>
<keyword evidence="6" id="KW-0539">Nucleus</keyword>
<name>A0A6A6Z7N8_9PEZI</name>
<dbReference type="GeneID" id="54459379"/>
<keyword evidence="9" id="KW-1185">Reference proteome</keyword>
<sequence>MPLISEAYDSLPYIDAAPSTHALDSARALIDADIKAAGVDASVLHPALLPSASYVPTYSPALEQEHARLAADPKSKIIGVDLSRYEGLEEPPDADDEKPEELVAWTETLRKAYASSEYLNARLTELGLLEKFGKNMWLVGNAQLEDILKALEAELADTKTQIEATEEARRTNQGAVKGEVDILEESWKKGVGRVLETQVAAEALKREILERRRAGAV</sequence>
<dbReference type="Proteomes" id="UP000504636">
    <property type="component" value="Unplaced"/>
</dbReference>
<evidence type="ECO:0000256" key="6">
    <source>
        <dbReference type="ARBA" id="ARBA00023242"/>
    </source>
</evidence>
<evidence type="ECO:0000313" key="10">
    <source>
        <dbReference type="RefSeq" id="XP_033583713.1"/>
    </source>
</evidence>
<reference evidence="8 10" key="1">
    <citation type="journal article" date="2020" name="Stud. Mycol.">
        <title>101 Dothideomycetes genomes: a test case for predicting lifestyles and emergence of pathogens.</title>
        <authorList>
            <person name="Haridas S."/>
            <person name="Albert R."/>
            <person name="Binder M."/>
            <person name="Bloem J."/>
            <person name="Labutti K."/>
            <person name="Salamov A."/>
            <person name="Andreopoulos B."/>
            <person name="Baker S."/>
            <person name="Barry K."/>
            <person name="Bills G."/>
            <person name="Bluhm B."/>
            <person name="Cannon C."/>
            <person name="Castanera R."/>
            <person name="Culley D."/>
            <person name="Daum C."/>
            <person name="Ezra D."/>
            <person name="Gonzalez J."/>
            <person name="Henrissat B."/>
            <person name="Kuo A."/>
            <person name="Liang C."/>
            <person name="Lipzen A."/>
            <person name="Lutzoni F."/>
            <person name="Magnuson J."/>
            <person name="Mondo S."/>
            <person name="Nolan M."/>
            <person name="Ohm R."/>
            <person name="Pangilinan J."/>
            <person name="Park H.-J."/>
            <person name="Ramirez L."/>
            <person name="Alfaro M."/>
            <person name="Sun H."/>
            <person name="Tritt A."/>
            <person name="Yoshinaga Y."/>
            <person name="Zwiers L.-H."/>
            <person name="Turgeon B."/>
            <person name="Goodwin S."/>
            <person name="Spatafora J."/>
            <person name="Crous P."/>
            <person name="Grigoriev I."/>
        </authorList>
    </citation>
    <scope>NUCLEOTIDE SEQUENCE</scope>
    <source>
        <strain evidence="8 10">CBS 304.34</strain>
    </source>
</reference>
<evidence type="ECO:0000256" key="7">
    <source>
        <dbReference type="SAM" id="Coils"/>
    </source>
</evidence>